<gene>
    <name evidence="3" type="ORF">DU002_14680</name>
</gene>
<reference evidence="3 4" key="1">
    <citation type="submission" date="2018-07" db="EMBL/GenBank/DDBJ databases">
        <title>Corallincola holothuriorum sp. nov., a new facultative anaerobe isolated from sea cucumber Apostichopus japonicus.</title>
        <authorList>
            <person name="Xia H."/>
        </authorList>
    </citation>
    <scope>NUCLEOTIDE SEQUENCE [LARGE SCALE GENOMIC DNA]</scope>
    <source>
        <strain evidence="3 4">C4</strain>
    </source>
</reference>
<dbReference type="Proteomes" id="UP000252558">
    <property type="component" value="Unassembled WGS sequence"/>
</dbReference>
<dbReference type="InterPro" id="IPR050782">
    <property type="entry name" value="PP1_regulatory_subunit_3"/>
</dbReference>
<dbReference type="RefSeq" id="WP_114339151.1">
    <property type="nucleotide sequence ID" value="NZ_QPID01000009.1"/>
</dbReference>
<evidence type="ECO:0000259" key="2">
    <source>
        <dbReference type="PROSITE" id="PS51159"/>
    </source>
</evidence>
<evidence type="ECO:0000313" key="4">
    <source>
        <dbReference type="Proteomes" id="UP000252558"/>
    </source>
</evidence>
<dbReference type="InterPro" id="IPR005036">
    <property type="entry name" value="CBM21_dom"/>
</dbReference>
<dbReference type="GO" id="GO:0008157">
    <property type="term" value="F:protein phosphatase 1 binding"/>
    <property type="evidence" value="ECO:0007669"/>
    <property type="project" value="TreeGrafter"/>
</dbReference>
<dbReference type="EMBL" id="QPID01000009">
    <property type="protein sequence ID" value="RCU45701.1"/>
    <property type="molecule type" value="Genomic_DNA"/>
</dbReference>
<dbReference type="Gene3D" id="2.60.40.2440">
    <property type="entry name" value="Carbohydrate binding type-21 domain"/>
    <property type="match status" value="2"/>
</dbReference>
<evidence type="ECO:0000313" key="3">
    <source>
        <dbReference type="EMBL" id="RCU45701.1"/>
    </source>
</evidence>
<dbReference type="GO" id="GO:0000164">
    <property type="term" value="C:protein phosphatase type 1 complex"/>
    <property type="evidence" value="ECO:0007669"/>
    <property type="project" value="TreeGrafter"/>
</dbReference>
<feature type="chain" id="PRO_5016826903" description="CBM21 domain-containing protein" evidence="1">
    <location>
        <begin position="22"/>
        <end position="243"/>
    </location>
</feature>
<dbReference type="GO" id="GO:0005979">
    <property type="term" value="P:regulation of glycogen biosynthetic process"/>
    <property type="evidence" value="ECO:0007669"/>
    <property type="project" value="TreeGrafter"/>
</dbReference>
<feature type="domain" description="CBM21" evidence="2">
    <location>
        <begin position="139"/>
        <end position="243"/>
    </location>
</feature>
<accession>A0A368N7X4</accession>
<sequence length="243" mass="28257">MKAVLSLLLGAAVLFGHGVNAQEVKLLQATSTIDFSFANFFKGDILVENLAYDKKVTVVASINGEEWQEYEANYAESLDNGLELWRFSEMSPYSLSEYQFAIKYEVNGETFWDNNNHSDYLLTKVEGGRVENNFILHSDFMIKNQKMNDWYRSRDGFYYMTGTLYLQNLGFEKQVDVVYTTDGWQTVETAEARYVDSNNDGSSEEWRYSLKSEVANQHVEFAIRYRVNGDEYWDNNFGRNYSR</sequence>
<dbReference type="OrthoDB" id="9812537at2"/>
<keyword evidence="4" id="KW-1185">Reference proteome</keyword>
<dbReference type="AlphaFoldDB" id="A0A368N7X4"/>
<proteinExistence type="predicted"/>
<dbReference type="PROSITE" id="PS51159">
    <property type="entry name" value="CBM21"/>
    <property type="match status" value="2"/>
</dbReference>
<feature type="signal peptide" evidence="1">
    <location>
        <begin position="1"/>
        <end position="21"/>
    </location>
</feature>
<dbReference type="GO" id="GO:2001069">
    <property type="term" value="F:glycogen binding"/>
    <property type="evidence" value="ECO:0007669"/>
    <property type="project" value="TreeGrafter"/>
</dbReference>
<organism evidence="3 4">
    <name type="scientific">Corallincola holothuriorum</name>
    <dbReference type="NCBI Taxonomy" id="2282215"/>
    <lineage>
        <taxon>Bacteria</taxon>
        <taxon>Pseudomonadati</taxon>
        <taxon>Pseudomonadota</taxon>
        <taxon>Gammaproteobacteria</taxon>
        <taxon>Alteromonadales</taxon>
        <taxon>Psychromonadaceae</taxon>
        <taxon>Corallincola</taxon>
    </lineage>
</organism>
<dbReference type="Pfam" id="PF03370">
    <property type="entry name" value="CBM_21"/>
    <property type="match status" value="2"/>
</dbReference>
<name>A0A368N7X4_9GAMM</name>
<keyword evidence="1" id="KW-0732">Signal</keyword>
<feature type="domain" description="CBM21" evidence="2">
    <location>
        <begin position="16"/>
        <end position="123"/>
    </location>
</feature>
<dbReference type="InterPro" id="IPR038175">
    <property type="entry name" value="CBM21_dom_sf"/>
</dbReference>
<comment type="caution">
    <text evidence="3">The sequence shown here is derived from an EMBL/GenBank/DDBJ whole genome shotgun (WGS) entry which is preliminary data.</text>
</comment>
<dbReference type="PANTHER" id="PTHR12307:SF36">
    <property type="entry name" value="GLYCOGEN-BINDING SUBUNIT 76A"/>
    <property type="match status" value="1"/>
</dbReference>
<protein>
    <recommendedName>
        <fullName evidence="2">CBM21 domain-containing protein</fullName>
    </recommendedName>
</protein>
<dbReference type="PANTHER" id="PTHR12307">
    <property type="entry name" value="PROTEIN PHOSPHATASE 1 REGULATORY SUBUNIT"/>
    <property type="match status" value="1"/>
</dbReference>
<evidence type="ECO:0000256" key="1">
    <source>
        <dbReference type="SAM" id="SignalP"/>
    </source>
</evidence>